<name>A0A397TZW5_9GLOM</name>
<proteinExistence type="predicted"/>
<keyword evidence="2" id="KW-1185">Reference proteome</keyword>
<comment type="caution">
    <text evidence="1">The sequence shown here is derived from an EMBL/GenBank/DDBJ whole genome shotgun (WGS) entry which is preliminary data.</text>
</comment>
<reference evidence="1 2" key="1">
    <citation type="submission" date="2018-06" db="EMBL/GenBank/DDBJ databases">
        <title>Comparative genomics reveals the genomic features of Rhizophagus irregularis, R. cerebriforme, R. diaphanum and Gigaspora rosea, and their symbiotic lifestyle signature.</title>
        <authorList>
            <person name="Morin E."/>
            <person name="San Clemente H."/>
            <person name="Chen E.C.H."/>
            <person name="De La Providencia I."/>
            <person name="Hainaut M."/>
            <person name="Kuo A."/>
            <person name="Kohler A."/>
            <person name="Murat C."/>
            <person name="Tang N."/>
            <person name="Roy S."/>
            <person name="Loubradou J."/>
            <person name="Henrissat B."/>
            <person name="Grigoriev I.V."/>
            <person name="Corradi N."/>
            <person name="Roux C."/>
            <person name="Martin F.M."/>
        </authorList>
    </citation>
    <scope>NUCLEOTIDE SEQUENCE [LARGE SCALE GENOMIC DNA]</scope>
    <source>
        <strain evidence="1 2">DAOM 194757</strain>
    </source>
</reference>
<evidence type="ECO:0000313" key="2">
    <source>
        <dbReference type="Proteomes" id="UP000266673"/>
    </source>
</evidence>
<organism evidence="1 2">
    <name type="scientific">Gigaspora rosea</name>
    <dbReference type="NCBI Taxonomy" id="44941"/>
    <lineage>
        <taxon>Eukaryota</taxon>
        <taxon>Fungi</taxon>
        <taxon>Fungi incertae sedis</taxon>
        <taxon>Mucoromycota</taxon>
        <taxon>Glomeromycotina</taxon>
        <taxon>Glomeromycetes</taxon>
        <taxon>Diversisporales</taxon>
        <taxon>Gigasporaceae</taxon>
        <taxon>Gigaspora</taxon>
    </lineage>
</organism>
<sequence>MELVWPYIDSNPNPTVDGYLNWAKNQKDELYKLKYEQIFLYLQAIINFRDGVRSNQPLLKSAARRVFAPIWSARRHPIYQEIEVADEEQLMRLYPEIRKLIELNSAIS</sequence>
<dbReference type="Proteomes" id="UP000266673">
    <property type="component" value="Unassembled WGS sequence"/>
</dbReference>
<accession>A0A397TZW5</accession>
<protein>
    <submittedName>
        <fullName evidence="1">Uncharacterized protein</fullName>
    </submittedName>
</protein>
<dbReference type="AlphaFoldDB" id="A0A397TZW5"/>
<dbReference type="EMBL" id="QKWP01002379">
    <property type="protein sequence ID" value="RIB03555.1"/>
    <property type="molecule type" value="Genomic_DNA"/>
</dbReference>
<dbReference type="OrthoDB" id="2417160at2759"/>
<evidence type="ECO:0000313" key="1">
    <source>
        <dbReference type="EMBL" id="RIB03555.1"/>
    </source>
</evidence>
<gene>
    <name evidence="1" type="ORF">C2G38_2049175</name>
</gene>